<dbReference type="RefSeq" id="WP_339967755.1">
    <property type="nucleotide sequence ID" value="NZ_JBBHJY010000006.1"/>
</dbReference>
<accession>A0ABU8SAH6</accession>
<evidence type="ECO:0000313" key="2">
    <source>
        <dbReference type="EMBL" id="MEJ6010919.1"/>
    </source>
</evidence>
<gene>
    <name evidence="2" type="ORF">WG900_13435</name>
</gene>
<dbReference type="Proteomes" id="UP001379235">
    <property type="component" value="Unassembled WGS sequence"/>
</dbReference>
<dbReference type="Gene3D" id="2.30.110.10">
    <property type="entry name" value="Electron Transport, Fmn-binding Protein, Chain A"/>
    <property type="match status" value="1"/>
</dbReference>
<evidence type="ECO:0000259" key="1">
    <source>
        <dbReference type="Pfam" id="PF01243"/>
    </source>
</evidence>
<organism evidence="2 3">
    <name type="scientific">Novosphingobium aquae</name>
    <dbReference type="NCBI Taxonomy" id="3133435"/>
    <lineage>
        <taxon>Bacteria</taxon>
        <taxon>Pseudomonadati</taxon>
        <taxon>Pseudomonadota</taxon>
        <taxon>Alphaproteobacteria</taxon>
        <taxon>Sphingomonadales</taxon>
        <taxon>Sphingomonadaceae</taxon>
        <taxon>Novosphingobium</taxon>
    </lineage>
</organism>
<evidence type="ECO:0000313" key="3">
    <source>
        <dbReference type="Proteomes" id="UP001379235"/>
    </source>
</evidence>
<protein>
    <submittedName>
        <fullName evidence="2">MSMEG_1061 family FMN-dependent PPOX-type flavoprotein</fullName>
    </submittedName>
</protein>
<name>A0ABU8SAH6_9SPHN</name>
<feature type="domain" description="Pyridoxamine 5'-phosphate oxidase N-terminal" evidence="1">
    <location>
        <begin position="29"/>
        <end position="149"/>
    </location>
</feature>
<dbReference type="InterPro" id="IPR011576">
    <property type="entry name" value="Pyridox_Oxase_N"/>
</dbReference>
<dbReference type="InterPro" id="IPR012349">
    <property type="entry name" value="Split_barrel_FMN-bd"/>
</dbReference>
<reference evidence="2 3" key="1">
    <citation type="submission" date="2024-03" db="EMBL/GenBank/DDBJ databases">
        <authorList>
            <person name="Jo J.-H."/>
        </authorList>
    </citation>
    <scope>NUCLEOTIDE SEQUENCE [LARGE SCALE GENOMIC DNA]</scope>
    <source>
        <strain evidence="2 3">AS3R-12</strain>
    </source>
</reference>
<dbReference type="NCBIfam" id="TIGR04025">
    <property type="entry name" value="PPOX_FMN_DR2398"/>
    <property type="match status" value="1"/>
</dbReference>
<comment type="caution">
    <text evidence="2">The sequence shown here is derived from an EMBL/GenBank/DDBJ whole genome shotgun (WGS) entry which is preliminary data.</text>
</comment>
<dbReference type="PANTHER" id="PTHR42815:SF2">
    <property type="entry name" value="FAD-BINDING, PUTATIVE (AFU_ORTHOLOGUE AFUA_6G07600)-RELATED"/>
    <property type="match status" value="1"/>
</dbReference>
<sequence length="202" mass="22295">MARIETREQLAAIIPDASPRAAAKVGDRLDEQALAFVAHSPFLFIGTEGPDGIEISPKGDGAGFVEVVDERTLLIPERPGNQLKMGLSNILANGRISLLFLCPPTNDTLRVTGRATLIDDADVCQRHAMGGKPALLMMRVEIERAFFHCSRPVLRAGLWKPETWGDPMTISYGKIYAEALGKPEIEEMFDAITKEREHDLWN</sequence>
<dbReference type="Pfam" id="PF01243">
    <property type="entry name" value="PNPOx_N"/>
    <property type="match status" value="1"/>
</dbReference>
<proteinExistence type="predicted"/>
<dbReference type="PANTHER" id="PTHR42815">
    <property type="entry name" value="FAD-BINDING, PUTATIVE (AFU_ORTHOLOGUE AFUA_6G07600)-RELATED"/>
    <property type="match status" value="1"/>
</dbReference>
<dbReference type="SUPFAM" id="SSF50475">
    <property type="entry name" value="FMN-binding split barrel"/>
    <property type="match status" value="1"/>
</dbReference>
<keyword evidence="3" id="KW-1185">Reference proteome</keyword>
<dbReference type="EMBL" id="JBBHJY010000006">
    <property type="protein sequence ID" value="MEJ6010919.1"/>
    <property type="molecule type" value="Genomic_DNA"/>
</dbReference>
<dbReference type="InterPro" id="IPR024029">
    <property type="entry name" value="Pyridox_Oxase_FMN-dep"/>
</dbReference>